<proteinExistence type="predicted"/>
<keyword evidence="1" id="KW-0472">Membrane</keyword>
<evidence type="ECO:0000256" key="1">
    <source>
        <dbReference type="SAM" id="Phobius"/>
    </source>
</evidence>
<organism evidence="2 3">
    <name type="scientific">Hyaloscypha hepaticicola</name>
    <dbReference type="NCBI Taxonomy" id="2082293"/>
    <lineage>
        <taxon>Eukaryota</taxon>
        <taxon>Fungi</taxon>
        <taxon>Dikarya</taxon>
        <taxon>Ascomycota</taxon>
        <taxon>Pezizomycotina</taxon>
        <taxon>Leotiomycetes</taxon>
        <taxon>Helotiales</taxon>
        <taxon>Hyaloscyphaceae</taxon>
        <taxon>Hyaloscypha</taxon>
    </lineage>
</organism>
<evidence type="ECO:0000313" key="3">
    <source>
        <dbReference type="Proteomes" id="UP000235672"/>
    </source>
</evidence>
<keyword evidence="1" id="KW-1133">Transmembrane helix</keyword>
<reference evidence="2 3" key="1">
    <citation type="submission" date="2016-05" db="EMBL/GenBank/DDBJ databases">
        <title>A degradative enzymes factory behind the ericoid mycorrhizal symbiosis.</title>
        <authorList>
            <consortium name="DOE Joint Genome Institute"/>
            <person name="Martino E."/>
            <person name="Morin E."/>
            <person name="Grelet G."/>
            <person name="Kuo A."/>
            <person name="Kohler A."/>
            <person name="Daghino S."/>
            <person name="Barry K."/>
            <person name="Choi C."/>
            <person name="Cichocki N."/>
            <person name="Clum A."/>
            <person name="Copeland A."/>
            <person name="Hainaut M."/>
            <person name="Haridas S."/>
            <person name="Labutti K."/>
            <person name="Lindquist E."/>
            <person name="Lipzen A."/>
            <person name="Khouja H.-R."/>
            <person name="Murat C."/>
            <person name="Ohm R."/>
            <person name="Olson A."/>
            <person name="Spatafora J."/>
            <person name="Veneault-Fourrey C."/>
            <person name="Henrissat B."/>
            <person name="Grigoriev I."/>
            <person name="Martin F."/>
            <person name="Perotto S."/>
        </authorList>
    </citation>
    <scope>NUCLEOTIDE SEQUENCE [LARGE SCALE GENOMIC DNA]</scope>
    <source>
        <strain evidence="2 3">UAMH 7357</strain>
    </source>
</reference>
<feature type="transmembrane region" description="Helical" evidence="1">
    <location>
        <begin position="30"/>
        <end position="56"/>
    </location>
</feature>
<accession>A0A2J6QFH8</accession>
<keyword evidence="1" id="KW-0812">Transmembrane</keyword>
<sequence length="108" mass="11659">MTASSLNQTLFTTWTPLPPSNSQPPEWDAVAVYGLVFGLLAVLLAFPGTYLAVAALRRHREHEARENTMNNLEGVIERQGSGMGGDIDITFENAASVEVDRLDGDAGK</sequence>
<dbReference type="AlphaFoldDB" id="A0A2J6QFH8"/>
<keyword evidence="3" id="KW-1185">Reference proteome</keyword>
<gene>
    <name evidence="2" type="ORF">NA56DRAFT_686365</name>
</gene>
<dbReference type="Proteomes" id="UP000235672">
    <property type="component" value="Unassembled WGS sequence"/>
</dbReference>
<dbReference type="EMBL" id="KZ613471">
    <property type="protein sequence ID" value="PMD25020.1"/>
    <property type="molecule type" value="Genomic_DNA"/>
</dbReference>
<name>A0A2J6QFH8_9HELO</name>
<protein>
    <submittedName>
        <fullName evidence="2">Uncharacterized protein</fullName>
    </submittedName>
</protein>
<evidence type="ECO:0000313" key="2">
    <source>
        <dbReference type="EMBL" id="PMD25020.1"/>
    </source>
</evidence>